<gene>
    <name evidence="1" type="ORF">HPB49_004296</name>
</gene>
<dbReference type="EMBL" id="CM023470">
    <property type="protein sequence ID" value="KAH7978033.1"/>
    <property type="molecule type" value="Genomic_DNA"/>
</dbReference>
<evidence type="ECO:0000313" key="2">
    <source>
        <dbReference type="Proteomes" id="UP000821865"/>
    </source>
</evidence>
<protein>
    <submittedName>
        <fullName evidence="1">Uncharacterized protein</fullName>
    </submittedName>
</protein>
<reference evidence="1" key="1">
    <citation type="submission" date="2020-05" db="EMBL/GenBank/DDBJ databases">
        <title>Large-scale comparative analyses of tick genomes elucidate their genetic diversity and vector capacities.</title>
        <authorList>
            <person name="Jia N."/>
            <person name="Wang J."/>
            <person name="Shi W."/>
            <person name="Du L."/>
            <person name="Sun Y."/>
            <person name="Zhan W."/>
            <person name="Jiang J."/>
            <person name="Wang Q."/>
            <person name="Zhang B."/>
            <person name="Ji P."/>
            <person name="Sakyi L.B."/>
            <person name="Cui X."/>
            <person name="Yuan T."/>
            <person name="Jiang B."/>
            <person name="Yang W."/>
            <person name="Lam T.T.-Y."/>
            <person name="Chang Q."/>
            <person name="Ding S."/>
            <person name="Wang X."/>
            <person name="Zhu J."/>
            <person name="Ruan X."/>
            <person name="Zhao L."/>
            <person name="Wei J."/>
            <person name="Que T."/>
            <person name="Du C."/>
            <person name="Cheng J."/>
            <person name="Dai P."/>
            <person name="Han X."/>
            <person name="Huang E."/>
            <person name="Gao Y."/>
            <person name="Liu J."/>
            <person name="Shao H."/>
            <person name="Ye R."/>
            <person name="Li L."/>
            <person name="Wei W."/>
            <person name="Wang X."/>
            <person name="Wang C."/>
            <person name="Yang T."/>
            <person name="Huo Q."/>
            <person name="Li W."/>
            <person name="Guo W."/>
            <person name="Chen H."/>
            <person name="Zhou L."/>
            <person name="Ni X."/>
            <person name="Tian J."/>
            <person name="Zhou Y."/>
            <person name="Sheng Y."/>
            <person name="Liu T."/>
            <person name="Pan Y."/>
            <person name="Xia L."/>
            <person name="Li J."/>
            <person name="Zhao F."/>
            <person name="Cao W."/>
        </authorList>
    </citation>
    <scope>NUCLEOTIDE SEQUENCE</scope>
    <source>
        <strain evidence="1">Dsil-2018</strain>
    </source>
</reference>
<sequence>MSHILVKWVSSSLWDVYNVRAIADTNIGLRLLSDINAIEKLRGSVVAVNWKEGEPTADAELLDFGLEKSMECRRTKLVRMAQSATGSAEDVEEVPEVPLEKTSRQELSSVLVSFFLFPKLELSVLALPHNESNNLRMRPGSYESGQQMPKTSLVNIGGGVLVETTLLERLHSHCQGPTKFARHLLRSIFTVEEMRGKSLFGKGSNANKNAIVKEALDPVRVNAVIGYTCSKFATTTLHLKNSLSSMLARELKWRACIIPTHRK</sequence>
<comment type="caution">
    <text evidence="1">The sequence shown here is derived from an EMBL/GenBank/DDBJ whole genome shotgun (WGS) entry which is preliminary data.</text>
</comment>
<proteinExistence type="predicted"/>
<accession>A0ACB8DUM0</accession>
<name>A0ACB8DUM0_DERSI</name>
<keyword evidence="2" id="KW-1185">Reference proteome</keyword>
<dbReference type="Proteomes" id="UP000821865">
    <property type="component" value="Chromosome 1"/>
</dbReference>
<organism evidence="1 2">
    <name type="scientific">Dermacentor silvarum</name>
    <name type="common">Tick</name>
    <dbReference type="NCBI Taxonomy" id="543639"/>
    <lineage>
        <taxon>Eukaryota</taxon>
        <taxon>Metazoa</taxon>
        <taxon>Ecdysozoa</taxon>
        <taxon>Arthropoda</taxon>
        <taxon>Chelicerata</taxon>
        <taxon>Arachnida</taxon>
        <taxon>Acari</taxon>
        <taxon>Parasitiformes</taxon>
        <taxon>Ixodida</taxon>
        <taxon>Ixodoidea</taxon>
        <taxon>Ixodidae</taxon>
        <taxon>Rhipicephalinae</taxon>
        <taxon>Dermacentor</taxon>
    </lineage>
</organism>
<evidence type="ECO:0000313" key="1">
    <source>
        <dbReference type="EMBL" id="KAH7978033.1"/>
    </source>
</evidence>